<dbReference type="RefSeq" id="WP_023064694.1">
    <property type="nucleotide sequence ID" value="NZ_AUZM01000005.1"/>
</dbReference>
<evidence type="ECO:0000259" key="1">
    <source>
        <dbReference type="Pfam" id="PF13304"/>
    </source>
</evidence>
<proteinExistence type="predicted"/>
<keyword evidence="3" id="KW-1185">Reference proteome</keyword>
<comment type="caution">
    <text evidence="2">The sequence shown here is derived from an EMBL/GenBank/DDBJ whole genome shotgun (WGS) entry which is preliminary data.</text>
</comment>
<dbReference type="InterPro" id="IPR027417">
    <property type="entry name" value="P-loop_NTPase"/>
</dbReference>
<dbReference type="SUPFAM" id="SSF52540">
    <property type="entry name" value="P-loop containing nucleoside triphosphate hydrolases"/>
    <property type="match status" value="1"/>
</dbReference>
<reference evidence="2 3" key="1">
    <citation type="journal article" date="2013" name="Front. Microbiol.">
        <title>Comparative genomic analyses of the cyanobacterium, Lyngbya aestuarii BL J, a powerful hydrogen producer.</title>
        <authorList>
            <person name="Kothari A."/>
            <person name="Vaughn M."/>
            <person name="Garcia-Pichel F."/>
        </authorList>
    </citation>
    <scope>NUCLEOTIDE SEQUENCE [LARGE SCALE GENOMIC DNA]</scope>
    <source>
        <strain evidence="2 3">BL J</strain>
    </source>
</reference>
<dbReference type="GO" id="GO:0016887">
    <property type="term" value="F:ATP hydrolysis activity"/>
    <property type="evidence" value="ECO:0007669"/>
    <property type="project" value="InterPro"/>
</dbReference>
<dbReference type="Pfam" id="PF13304">
    <property type="entry name" value="AAA_21"/>
    <property type="match status" value="1"/>
</dbReference>
<feature type="domain" description="ATPase AAA-type core" evidence="1">
    <location>
        <begin position="51"/>
        <end position="338"/>
    </location>
</feature>
<dbReference type="PATRIC" id="fig|1348334.3.peg.885"/>
<dbReference type="InterPro" id="IPR003959">
    <property type="entry name" value="ATPase_AAA_core"/>
</dbReference>
<dbReference type="PANTHER" id="PTHR40396">
    <property type="entry name" value="ATPASE-LIKE PROTEIN"/>
    <property type="match status" value="1"/>
</dbReference>
<dbReference type="AlphaFoldDB" id="U7QME3"/>
<gene>
    <name evidence="2" type="ORF">M595_0906</name>
</gene>
<sequence length="399" mass="46241">MLIEFSVGNYLSFQDIVTLSLVTAKIPLPHKKLRNNRVKIDDQLSLLKTAIIYGENGSGKTNLIKALNLMTHWVLNSVQDTAINSIFPVQPFRLNSKTINQPSLFEIVILIDKIIYRYGFEIYSEEVIAEWLYYVPEHQEVPLLKRELNQFEFFPPFPTIPELTPQIKPHNLLLSFTEKFQIDIMQEIWKWFHHNLKIIPNSFPNPINAKTIKSWKNPQYQDQVIQFLKPFNLGINAIQIEPFSDPNPNQPVVKIIRSSDNQITPETSSQTFDLYQEESLGTQKLIQLAIILVEALNSGQVIWIDSLDLNLHPLITKTIIELFHQRETNPQNAQLIFTAYDTSLLTPKLFRRDQIWFTAKDIKDKIGKTELYALAEFKIKNDSSYDQDYLLGKYGGIPL</sequence>
<organism evidence="2 3">
    <name type="scientific">Lyngbya aestuarii BL J</name>
    <dbReference type="NCBI Taxonomy" id="1348334"/>
    <lineage>
        <taxon>Bacteria</taxon>
        <taxon>Bacillati</taxon>
        <taxon>Cyanobacteriota</taxon>
        <taxon>Cyanophyceae</taxon>
        <taxon>Oscillatoriophycideae</taxon>
        <taxon>Oscillatoriales</taxon>
        <taxon>Microcoleaceae</taxon>
        <taxon>Lyngbya</taxon>
    </lineage>
</organism>
<dbReference type="Proteomes" id="UP000017127">
    <property type="component" value="Unassembled WGS sequence"/>
</dbReference>
<evidence type="ECO:0000313" key="3">
    <source>
        <dbReference type="Proteomes" id="UP000017127"/>
    </source>
</evidence>
<protein>
    <submittedName>
        <fullName evidence="2">AAA domain protein</fullName>
    </submittedName>
</protein>
<accession>U7QME3</accession>
<dbReference type="PANTHER" id="PTHR40396:SF1">
    <property type="entry name" value="ATPASE AAA-TYPE CORE DOMAIN-CONTAINING PROTEIN"/>
    <property type="match status" value="1"/>
</dbReference>
<dbReference type="EMBL" id="AUZM01000005">
    <property type="protein sequence ID" value="ERT09149.1"/>
    <property type="molecule type" value="Genomic_DNA"/>
</dbReference>
<evidence type="ECO:0000313" key="2">
    <source>
        <dbReference type="EMBL" id="ERT09149.1"/>
    </source>
</evidence>
<name>U7QME3_9CYAN</name>
<dbReference type="OrthoDB" id="9809324at2"/>
<dbReference type="GO" id="GO:0005524">
    <property type="term" value="F:ATP binding"/>
    <property type="evidence" value="ECO:0007669"/>
    <property type="project" value="InterPro"/>
</dbReference>